<dbReference type="Proteomes" id="UP000021816">
    <property type="component" value="Unassembled WGS sequence"/>
</dbReference>
<sequence>MTKKAEAATTRTVHPLADPLLQVALTWFAAFLVGWPLIQIAGGRGTITLFLYIFMIWGGLIVLLFIVSRSLRHRSPPTSSDDQFSDCQ</sequence>
<accession>A0A011N4W0</accession>
<gene>
    <name evidence="2" type="ORF">AW10_03606</name>
</gene>
<name>A0A011N4W0_9PROT</name>
<comment type="caution">
    <text evidence="2">The sequence shown here is derived from an EMBL/GenBank/DDBJ whole genome shotgun (WGS) entry which is preliminary data.</text>
</comment>
<organism evidence="2 3">
    <name type="scientific">Candidatus Accumulibacter appositus</name>
    <dbReference type="NCBI Taxonomy" id="1454003"/>
    <lineage>
        <taxon>Bacteria</taxon>
        <taxon>Pseudomonadati</taxon>
        <taxon>Pseudomonadota</taxon>
        <taxon>Betaproteobacteria</taxon>
        <taxon>Candidatus Accumulibacter</taxon>
    </lineage>
</organism>
<reference evidence="2 3" key="1">
    <citation type="submission" date="2014-02" db="EMBL/GenBank/DDBJ databases">
        <title>Expanding our view of genomic diversity in Candidatus Accumulibacter clades.</title>
        <authorList>
            <person name="Skennerton C.T."/>
            <person name="Barr J.J."/>
            <person name="Slater F.R."/>
            <person name="Bond P.L."/>
            <person name="Tyson G.W."/>
        </authorList>
    </citation>
    <scope>NUCLEOTIDE SEQUENCE [LARGE SCALE GENOMIC DNA]</scope>
    <source>
        <strain evidence="3">BA-92</strain>
    </source>
</reference>
<keyword evidence="1" id="KW-1133">Transmembrane helix</keyword>
<evidence type="ECO:0000313" key="2">
    <source>
        <dbReference type="EMBL" id="EXI77593.1"/>
    </source>
</evidence>
<dbReference type="PATRIC" id="fig|1454003.3.peg.3666"/>
<dbReference type="AlphaFoldDB" id="A0A011N4W0"/>
<proteinExistence type="predicted"/>
<dbReference type="EMBL" id="JEMX01000096">
    <property type="protein sequence ID" value="EXI77593.1"/>
    <property type="molecule type" value="Genomic_DNA"/>
</dbReference>
<keyword evidence="1" id="KW-0812">Transmembrane</keyword>
<feature type="transmembrane region" description="Helical" evidence="1">
    <location>
        <begin position="20"/>
        <end position="41"/>
    </location>
</feature>
<keyword evidence="1" id="KW-0472">Membrane</keyword>
<dbReference type="STRING" id="1454003.AW10_03606"/>
<evidence type="ECO:0000256" key="1">
    <source>
        <dbReference type="SAM" id="Phobius"/>
    </source>
</evidence>
<feature type="transmembrane region" description="Helical" evidence="1">
    <location>
        <begin position="47"/>
        <end position="67"/>
    </location>
</feature>
<protein>
    <submittedName>
        <fullName evidence="2">Uncharacterized protein</fullName>
    </submittedName>
</protein>
<evidence type="ECO:0000313" key="3">
    <source>
        <dbReference type="Proteomes" id="UP000021816"/>
    </source>
</evidence>